<comment type="subunit">
    <text evidence="2">Homotetramer.</text>
</comment>
<evidence type="ECO:0000256" key="1">
    <source>
        <dbReference type="ARBA" id="ARBA00023125"/>
    </source>
</evidence>
<dbReference type="PANTHER" id="PTHR10302:SF27">
    <property type="entry name" value="SINGLE-STRANDED DNA-BINDING PROTEIN"/>
    <property type="match status" value="1"/>
</dbReference>
<dbReference type="NCBIfam" id="NF005851">
    <property type="entry name" value="PRK07772.1"/>
    <property type="match status" value="1"/>
</dbReference>
<dbReference type="PIRSF" id="PIRSF002070">
    <property type="entry name" value="SSB"/>
    <property type="match status" value="1"/>
</dbReference>
<dbReference type="GO" id="GO:0006260">
    <property type="term" value="P:DNA replication"/>
    <property type="evidence" value="ECO:0007669"/>
    <property type="project" value="InterPro"/>
</dbReference>
<protein>
    <recommendedName>
        <fullName evidence="2 3">Single-stranded DNA-binding protein</fullName>
        <shortName evidence="2">SSB</shortName>
    </recommendedName>
</protein>
<dbReference type="Gene3D" id="2.40.50.140">
    <property type="entry name" value="Nucleic acid-binding proteins"/>
    <property type="match status" value="1"/>
</dbReference>
<reference evidence="5" key="1">
    <citation type="submission" date="2022-10" db="EMBL/GenBank/DDBJ databases">
        <title>The complete genomes of actinobacterial strains from the NBC collection.</title>
        <authorList>
            <person name="Joergensen T.S."/>
            <person name="Alvarez Arevalo M."/>
            <person name="Sterndorff E.B."/>
            <person name="Faurdal D."/>
            <person name="Vuksanovic O."/>
            <person name="Mourched A.-S."/>
            <person name="Charusanti P."/>
            <person name="Shaw S."/>
            <person name="Blin K."/>
            <person name="Weber T."/>
        </authorList>
    </citation>
    <scope>NUCLEOTIDE SEQUENCE</scope>
    <source>
        <strain evidence="5">NBC 00180</strain>
    </source>
</reference>
<proteinExistence type="inferred from homology"/>
<dbReference type="InterPro" id="IPR000424">
    <property type="entry name" value="Primosome_PriB/ssb"/>
</dbReference>
<accession>A0AAU1HRA4</accession>
<evidence type="ECO:0000256" key="4">
    <source>
        <dbReference type="SAM" id="MobiDB-lite"/>
    </source>
</evidence>
<gene>
    <name evidence="5" type="ORF">OG477_00875</name>
</gene>
<dbReference type="CDD" id="cd04496">
    <property type="entry name" value="SSB_OBF"/>
    <property type="match status" value="1"/>
</dbReference>
<sequence>MAGETLVTVVGNLTADVELRYTNSGIPVAGFTVASTPRTFDRDRNEFVDGEPLFLRCSLWRQAGENAAQSLSKGVRVIVQGRLKQRTFDDKEGQRRTVVEIDAEEVAASLTYATATVTKTYRAGAPAHSGPTPTDKPASAPTQSPPNQAPPEPHPF</sequence>
<comment type="caution">
    <text evidence="2">Lacks conserved residue(s) required for the propagation of feature annotation.</text>
</comment>
<dbReference type="InterPro" id="IPR011344">
    <property type="entry name" value="ssDNA-bd"/>
</dbReference>
<evidence type="ECO:0000313" key="5">
    <source>
        <dbReference type="EMBL" id="WTP84021.1"/>
    </source>
</evidence>
<dbReference type="GO" id="GO:0009295">
    <property type="term" value="C:nucleoid"/>
    <property type="evidence" value="ECO:0007669"/>
    <property type="project" value="TreeGrafter"/>
</dbReference>
<dbReference type="AlphaFoldDB" id="A0AAU1HRA4"/>
<dbReference type="NCBIfam" id="TIGR00621">
    <property type="entry name" value="ssb"/>
    <property type="match status" value="1"/>
</dbReference>
<feature type="compositionally biased region" description="Pro residues" evidence="4">
    <location>
        <begin position="143"/>
        <end position="156"/>
    </location>
</feature>
<keyword evidence="1 2" id="KW-0238">DNA-binding</keyword>
<feature type="region of interest" description="Disordered" evidence="4">
    <location>
        <begin position="120"/>
        <end position="156"/>
    </location>
</feature>
<dbReference type="Pfam" id="PF00436">
    <property type="entry name" value="SSB"/>
    <property type="match status" value="1"/>
</dbReference>
<organism evidence="5">
    <name type="scientific">Streptomyces sp. NBC_00180</name>
    <dbReference type="NCBI Taxonomy" id="2903632"/>
    <lineage>
        <taxon>Bacteria</taxon>
        <taxon>Bacillati</taxon>
        <taxon>Actinomycetota</taxon>
        <taxon>Actinomycetes</taxon>
        <taxon>Kitasatosporales</taxon>
        <taxon>Streptomycetaceae</taxon>
        <taxon>Streptomyces</taxon>
    </lineage>
</organism>
<evidence type="ECO:0000256" key="2">
    <source>
        <dbReference type="HAMAP-Rule" id="MF_00984"/>
    </source>
</evidence>
<dbReference type="GO" id="GO:0003697">
    <property type="term" value="F:single-stranded DNA binding"/>
    <property type="evidence" value="ECO:0007669"/>
    <property type="project" value="UniProtKB-UniRule"/>
</dbReference>
<dbReference type="PROSITE" id="PS50935">
    <property type="entry name" value="SSB"/>
    <property type="match status" value="1"/>
</dbReference>
<dbReference type="HAMAP" id="MF_00984">
    <property type="entry name" value="SSB"/>
    <property type="match status" value="1"/>
</dbReference>
<evidence type="ECO:0000256" key="3">
    <source>
        <dbReference type="PIRNR" id="PIRNR002070"/>
    </source>
</evidence>
<dbReference type="SUPFAM" id="SSF50249">
    <property type="entry name" value="Nucleic acid-binding proteins"/>
    <property type="match status" value="1"/>
</dbReference>
<name>A0AAU1HRA4_9ACTN</name>
<dbReference type="PANTHER" id="PTHR10302">
    <property type="entry name" value="SINGLE-STRANDED DNA-BINDING PROTEIN"/>
    <property type="match status" value="1"/>
</dbReference>
<dbReference type="EMBL" id="CP108140">
    <property type="protein sequence ID" value="WTP84021.1"/>
    <property type="molecule type" value="Genomic_DNA"/>
</dbReference>
<dbReference type="InterPro" id="IPR012340">
    <property type="entry name" value="NA-bd_OB-fold"/>
</dbReference>